<keyword evidence="3" id="KW-0966">Cell projection</keyword>
<dbReference type="GO" id="GO:0060294">
    <property type="term" value="P:cilium movement involved in cell motility"/>
    <property type="evidence" value="ECO:0007669"/>
    <property type="project" value="UniProtKB-UniRule"/>
</dbReference>
<dbReference type="OrthoDB" id="440745at2759"/>
<dbReference type="GO" id="GO:0015630">
    <property type="term" value="C:microtubule cytoskeleton"/>
    <property type="evidence" value="ECO:0007669"/>
    <property type="project" value="UniProtKB-UniRule"/>
</dbReference>
<dbReference type="GO" id="GO:0005930">
    <property type="term" value="C:axoneme"/>
    <property type="evidence" value="ECO:0007669"/>
    <property type="project" value="UniProtKB-SubCell"/>
</dbReference>
<evidence type="ECO:0000313" key="4">
    <source>
        <dbReference type="EMBL" id="VDO04613.1"/>
    </source>
</evidence>
<name>A0A0R3TMP6_RODNA</name>
<proteinExistence type="inferred from homology"/>
<accession>A0A0R3TMP6</accession>
<evidence type="ECO:0000313" key="6">
    <source>
        <dbReference type="WBParaSite" id="HNAJ_0000860101-mRNA-1"/>
    </source>
</evidence>
<dbReference type="GO" id="GO:0005634">
    <property type="term" value="C:nucleus"/>
    <property type="evidence" value="ECO:0007669"/>
    <property type="project" value="TreeGrafter"/>
</dbReference>
<dbReference type="GO" id="GO:0060271">
    <property type="term" value="P:cilium assembly"/>
    <property type="evidence" value="ECO:0007669"/>
    <property type="project" value="UniProtKB-UniRule"/>
</dbReference>
<evidence type="ECO:0000256" key="1">
    <source>
        <dbReference type="ARBA" id="ARBA00007209"/>
    </source>
</evidence>
<dbReference type="STRING" id="102285.A0A0R3TMP6"/>
<sequence>MAADNEIYCASWLKSVSIYSRTAEDIRHKAEILRQKGKALRIEADALAKYYQLNVNNRFHDRIQCNREWLHLLQELINMIISVSHILGDTKIQGEHFIDTLNELIGVNVETIAFRDSQLHVDTCKDEVQTELHKESELQNEIRNDLQLLIDGGAVILQDLIHLPREIEKVAADKDKALKIDIDMFNINEKSANVSFKPIYNRKGVNNLDMQTWDDIVRDLYAPVEEYYKKGLELCERLYDAFNKASNRLSVKADDISQSLRRQTHKINLALRELHYQQIEASVAAIIFFQLEKTKEKLIADIAEWQSSKASKTAQRKLCETRAEFRTERPALENTKDAVYFGLNDERKNLMESSNALDKMIFKAR</sequence>
<keyword evidence="2" id="KW-0963">Cytoplasm</keyword>
<dbReference type="InterPro" id="IPR048256">
    <property type="entry name" value="Tektin-like"/>
</dbReference>
<comment type="similarity">
    <text evidence="1 3">Belongs to the tektin family.</text>
</comment>
<dbReference type="InterPro" id="IPR000435">
    <property type="entry name" value="Tektins"/>
</dbReference>
<keyword evidence="3" id="KW-0282">Flagellum</keyword>
<evidence type="ECO:0000313" key="5">
    <source>
        <dbReference type="Proteomes" id="UP000278807"/>
    </source>
</evidence>
<reference evidence="4 5" key="2">
    <citation type="submission" date="2018-11" db="EMBL/GenBank/DDBJ databases">
        <authorList>
            <consortium name="Pathogen Informatics"/>
        </authorList>
    </citation>
    <scope>NUCLEOTIDE SEQUENCE [LARGE SCALE GENOMIC DNA]</scope>
</reference>
<gene>
    <name evidence="4" type="ORF">HNAJ_LOCUS8597</name>
</gene>
<dbReference type="Pfam" id="PF03148">
    <property type="entry name" value="Tektin"/>
    <property type="match status" value="1"/>
</dbReference>
<dbReference type="WBParaSite" id="HNAJ_0000860101-mRNA-1">
    <property type="protein sequence ID" value="HNAJ_0000860101-mRNA-1"/>
    <property type="gene ID" value="HNAJ_0000860101"/>
</dbReference>
<evidence type="ECO:0000256" key="2">
    <source>
        <dbReference type="ARBA" id="ARBA00022490"/>
    </source>
</evidence>
<protein>
    <recommendedName>
        <fullName evidence="3">Tektin</fullName>
    </recommendedName>
</protein>
<reference evidence="6" key="1">
    <citation type="submission" date="2017-02" db="UniProtKB">
        <authorList>
            <consortium name="WormBaseParasite"/>
        </authorList>
    </citation>
    <scope>IDENTIFICATION</scope>
</reference>
<comment type="subcellular location">
    <subcellularLocation>
        <location evidence="3">Cytoplasm</location>
        <location evidence="3">Cytoskeleton</location>
        <location evidence="3">Cilium axoneme</location>
    </subcellularLocation>
</comment>
<dbReference type="EMBL" id="UZAE01012332">
    <property type="protein sequence ID" value="VDO04613.1"/>
    <property type="molecule type" value="Genomic_DNA"/>
</dbReference>
<organism evidence="6">
    <name type="scientific">Rodentolepis nana</name>
    <name type="common">Dwarf tapeworm</name>
    <name type="synonym">Hymenolepis nana</name>
    <dbReference type="NCBI Taxonomy" id="102285"/>
    <lineage>
        <taxon>Eukaryota</taxon>
        <taxon>Metazoa</taxon>
        <taxon>Spiralia</taxon>
        <taxon>Lophotrochozoa</taxon>
        <taxon>Platyhelminthes</taxon>
        <taxon>Cestoda</taxon>
        <taxon>Eucestoda</taxon>
        <taxon>Cyclophyllidea</taxon>
        <taxon>Hymenolepididae</taxon>
        <taxon>Rodentolepis</taxon>
    </lineage>
</organism>
<evidence type="ECO:0000256" key="3">
    <source>
        <dbReference type="RuleBase" id="RU367040"/>
    </source>
</evidence>
<dbReference type="AlphaFoldDB" id="A0A0R3TMP6"/>
<dbReference type="PANTHER" id="PTHR19960:SF7">
    <property type="entry name" value="TEKTIN"/>
    <property type="match status" value="1"/>
</dbReference>
<keyword evidence="5" id="KW-1185">Reference proteome</keyword>
<dbReference type="Proteomes" id="UP000278807">
    <property type="component" value="Unassembled WGS sequence"/>
</dbReference>
<dbReference type="PANTHER" id="PTHR19960">
    <property type="entry name" value="TEKTIN"/>
    <property type="match status" value="1"/>
</dbReference>
<keyword evidence="3" id="KW-0969">Cilium</keyword>